<keyword evidence="3" id="KW-1185">Reference proteome</keyword>
<feature type="region of interest" description="Disordered" evidence="1">
    <location>
        <begin position="1"/>
        <end position="23"/>
    </location>
</feature>
<protein>
    <submittedName>
        <fullName evidence="2">Uncharacterized protein</fullName>
    </submittedName>
</protein>
<dbReference type="Proteomes" id="UP000245252">
    <property type="component" value="Unassembled WGS sequence"/>
</dbReference>
<name>A0A2U2DTM8_9HYPH</name>
<dbReference type="AlphaFoldDB" id="A0A2U2DTM8"/>
<evidence type="ECO:0000256" key="1">
    <source>
        <dbReference type="SAM" id="MobiDB-lite"/>
    </source>
</evidence>
<gene>
    <name evidence="2" type="ORF">DEM27_09740</name>
</gene>
<dbReference type="EMBL" id="QFBC01000003">
    <property type="protein sequence ID" value="PWE56641.1"/>
    <property type="molecule type" value="Genomic_DNA"/>
</dbReference>
<proteinExistence type="predicted"/>
<reference evidence="2 3" key="1">
    <citation type="submission" date="2018-05" db="EMBL/GenBank/DDBJ databases">
        <title>The draft genome of strain NS-104.</title>
        <authorList>
            <person name="Hang P."/>
            <person name="Jiang J."/>
        </authorList>
    </citation>
    <scope>NUCLEOTIDE SEQUENCE [LARGE SCALE GENOMIC DNA]</scope>
    <source>
        <strain evidence="2 3">NS-104</strain>
    </source>
</reference>
<evidence type="ECO:0000313" key="3">
    <source>
        <dbReference type="Proteomes" id="UP000245252"/>
    </source>
</evidence>
<accession>A0A2U2DTM8</accession>
<evidence type="ECO:0000313" key="2">
    <source>
        <dbReference type="EMBL" id="PWE56641.1"/>
    </source>
</evidence>
<organism evidence="2 3">
    <name type="scientific">Metarhizobium album</name>
    <dbReference type="NCBI Taxonomy" id="2182425"/>
    <lineage>
        <taxon>Bacteria</taxon>
        <taxon>Pseudomonadati</taxon>
        <taxon>Pseudomonadota</taxon>
        <taxon>Alphaproteobacteria</taxon>
        <taxon>Hyphomicrobiales</taxon>
        <taxon>Rhizobiaceae</taxon>
        <taxon>Metarhizobium</taxon>
    </lineage>
</organism>
<feature type="compositionally biased region" description="Gly residues" evidence="1">
    <location>
        <begin position="1"/>
        <end position="20"/>
    </location>
</feature>
<sequence length="78" mass="7874">MERGGSGMCRGNGKYLGGEPGSDCRPDALVEAAGRYDKAAKGGDAVALDAFVDVQMQASGLLTIFGGLAPAVRMILAA</sequence>
<comment type="caution">
    <text evidence="2">The sequence shown here is derived from an EMBL/GenBank/DDBJ whole genome shotgun (WGS) entry which is preliminary data.</text>
</comment>